<accession>A0AAD6SV00</accession>
<protein>
    <submittedName>
        <fullName evidence="1">Uncharacterized protein</fullName>
    </submittedName>
</protein>
<organism evidence="1 2">
    <name type="scientific">Mycena alexandri</name>
    <dbReference type="NCBI Taxonomy" id="1745969"/>
    <lineage>
        <taxon>Eukaryota</taxon>
        <taxon>Fungi</taxon>
        <taxon>Dikarya</taxon>
        <taxon>Basidiomycota</taxon>
        <taxon>Agaricomycotina</taxon>
        <taxon>Agaricomycetes</taxon>
        <taxon>Agaricomycetidae</taxon>
        <taxon>Agaricales</taxon>
        <taxon>Marasmiineae</taxon>
        <taxon>Mycenaceae</taxon>
        <taxon>Mycena</taxon>
    </lineage>
</organism>
<comment type="caution">
    <text evidence="1">The sequence shown here is derived from an EMBL/GenBank/DDBJ whole genome shotgun (WGS) entry which is preliminary data.</text>
</comment>
<name>A0AAD6SV00_9AGAR</name>
<dbReference type="GO" id="GO:0033167">
    <property type="term" value="C:ARC complex"/>
    <property type="evidence" value="ECO:0007669"/>
    <property type="project" value="InterPro"/>
</dbReference>
<dbReference type="EMBL" id="JARJCM010000058">
    <property type="protein sequence ID" value="KAJ7034275.1"/>
    <property type="molecule type" value="Genomic_DNA"/>
</dbReference>
<dbReference type="AlphaFoldDB" id="A0AAD6SV00"/>
<sequence length="535" mass="60165">MSNQGQNRFERSDRNQEQRRLYTIQSFPEIPPGVAIMPFKDFQEQGIRPALDPGGIERDFLGIPTVELRVKHDTDVSKTNPDRHPTSARTFEPPLLRRDWWEDWAQDEHLHMHGPYDQTIPAVQRLRIASSHFQRFRRFPGNVFHALWESTFKIYAGIRGTTPVWQKASDPPYGEENISDDDFEDGGEKQAKFPPRVLPREPYELYDVRPPIVENDDQIRVLLDAARQKKDARAETFLADPAKAIQIFLSSYMVNNGLTLSDRNLVNAPHLLRFFVNFLLRNQVFTEDTCVDSLKRAVDVIDLASSELPLTSTISKALPDEFSAACQNCWGSSVDGYLAATVDPFESALLAENIEIVKSEDVLAQDADATIVDEGGWSSTTPAIDWQPTPSATLVELFGPTTLPLTHAAGAVEQSVRRILSISRPLDETNNTSAVAEEHTLLTRMCAVEMGPWLDCESDDTTPTILRAGNKSHALENRITMMVEPKAAEHLRVGMGIAGVWVQLTRLSDEGDSQPSEDLWFLEKLTSVLPSYWIV</sequence>
<evidence type="ECO:0000313" key="1">
    <source>
        <dbReference type="EMBL" id="KAJ7034275.1"/>
    </source>
</evidence>
<dbReference type="InterPro" id="IPR018606">
    <property type="entry name" value="Arb1"/>
</dbReference>
<keyword evidence="2" id="KW-1185">Reference proteome</keyword>
<evidence type="ECO:0000313" key="2">
    <source>
        <dbReference type="Proteomes" id="UP001218188"/>
    </source>
</evidence>
<dbReference type="GO" id="GO:0031047">
    <property type="term" value="P:regulatory ncRNA-mediated gene silencing"/>
    <property type="evidence" value="ECO:0007669"/>
    <property type="project" value="InterPro"/>
</dbReference>
<proteinExistence type="predicted"/>
<reference evidence="1" key="1">
    <citation type="submission" date="2023-03" db="EMBL/GenBank/DDBJ databases">
        <title>Massive genome expansion in bonnet fungi (Mycena s.s.) driven by repeated elements and novel gene families across ecological guilds.</title>
        <authorList>
            <consortium name="Lawrence Berkeley National Laboratory"/>
            <person name="Harder C.B."/>
            <person name="Miyauchi S."/>
            <person name="Viragh M."/>
            <person name="Kuo A."/>
            <person name="Thoen E."/>
            <person name="Andreopoulos B."/>
            <person name="Lu D."/>
            <person name="Skrede I."/>
            <person name="Drula E."/>
            <person name="Henrissat B."/>
            <person name="Morin E."/>
            <person name="Kohler A."/>
            <person name="Barry K."/>
            <person name="LaButti K."/>
            <person name="Morin E."/>
            <person name="Salamov A."/>
            <person name="Lipzen A."/>
            <person name="Mereny Z."/>
            <person name="Hegedus B."/>
            <person name="Baldrian P."/>
            <person name="Stursova M."/>
            <person name="Weitz H."/>
            <person name="Taylor A."/>
            <person name="Grigoriev I.V."/>
            <person name="Nagy L.G."/>
            <person name="Martin F."/>
            <person name="Kauserud H."/>
        </authorList>
    </citation>
    <scope>NUCLEOTIDE SEQUENCE</scope>
    <source>
        <strain evidence="1">CBHHK200</strain>
    </source>
</reference>
<dbReference type="Pfam" id="PF09692">
    <property type="entry name" value="Arb1"/>
    <property type="match status" value="1"/>
</dbReference>
<dbReference type="Proteomes" id="UP001218188">
    <property type="component" value="Unassembled WGS sequence"/>
</dbReference>
<gene>
    <name evidence="1" type="ORF">C8F04DRAFT_1260037</name>
</gene>